<protein>
    <submittedName>
        <fullName evidence="5">DUF4349 domain-containing protein</fullName>
    </submittedName>
</protein>
<keyword evidence="2" id="KW-0472">Membrane</keyword>
<evidence type="ECO:0000256" key="1">
    <source>
        <dbReference type="SAM" id="Coils"/>
    </source>
</evidence>
<name>A0ABR6X5H8_9BURK</name>
<dbReference type="InterPro" id="IPR025645">
    <property type="entry name" value="DUF4349"/>
</dbReference>
<dbReference type="Proteomes" id="UP000648257">
    <property type="component" value="Unassembled WGS sequence"/>
</dbReference>
<keyword evidence="1" id="KW-0175">Coiled coil</keyword>
<reference evidence="5 6" key="1">
    <citation type="submission" date="2020-08" db="EMBL/GenBank/DDBJ databases">
        <title>Novel species isolated from subtropical streams in China.</title>
        <authorList>
            <person name="Lu H."/>
        </authorList>
    </citation>
    <scope>NUCLEOTIDE SEQUENCE [LARGE SCALE GENOMIC DNA]</scope>
    <source>
        <strain evidence="5 6">KACC 16656</strain>
    </source>
</reference>
<keyword evidence="6" id="KW-1185">Reference proteome</keyword>
<feature type="domain" description="DUF4349" evidence="4">
    <location>
        <begin position="40"/>
        <end position="248"/>
    </location>
</feature>
<dbReference type="RefSeq" id="WP_186922719.1">
    <property type="nucleotide sequence ID" value="NZ_JACOFW010000009.1"/>
</dbReference>
<keyword evidence="2" id="KW-0812">Transmembrane</keyword>
<organism evidence="5 6">
    <name type="scientific">Undibacterium seohonense</name>
    <dbReference type="NCBI Taxonomy" id="1344950"/>
    <lineage>
        <taxon>Bacteria</taxon>
        <taxon>Pseudomonadati</taxon>
        <taxon>Pseudomonadota</taxon>
        <taxon>Betaproteobacteria</taxon>
        <taxon>Burkholderiales</taxon>
        <taxon>Oxalobacteraceae</taxon>
        <taxon>Undibacterium</taxon>
    </lineage>
</organism>
<evidence type="ECO:0000256" key="3">
    <source>
        <dbReference type="SAM" id="SignalP"/>
    </source>
</evidence>
<gene>
    <name evidence="5" type="ORF">H8K52_09780</name>
</gene>
<proteinExistence type="predicted"/>
<feature type="chain" id="PRO_5047523786" evidence="3">
    <location>
        <begin position="23"/>
        <end position="260"/>
    </location>
</feature>
<keyword evidence="3" id="KW-0732">Signal</keyword>
<dbReference type="Pfam" id="PF14257">
    <property type="entry name" value="DUF4349"/>
    <property type="match status" value="1"/>
</dbReference>
<comment type="caution">
    <text evidence="5">The sequence shown here is derived from an EMBL/GenBank/DDBJ whole genome shotgun (WGS) entry which is preliminary data.</text>
</comment>
<keyword evidence="2" id="KW-1133">Transmembrane helix</keyword>
<accession>A0ABR6X5H8</accession>
<sequence>MKKCLALYLVLLTMVACSKVQAPAELKADVFSKGQNAASRYLAYEHSIELDTDEEKVFELFNKAIANCHEASESLCTVLQSNFNSGRSAHASLKFRAKPQGIQKLIGSLRQQGQVTDQSTTAEDLAAPIEDSSKKLAMMQDYRSKLETLRTRAANDVDALIKVNRELAQVQSEIEAAEGNKAHLLQRVETEILNVRISSKEKRSFWTPVGYALSGFKADFSQGIASVITASAYMIPWLALFVFLFWVARKLWRRRNISKT</sequence>
<feature type="signal peptide" evidence="3">
    <location>
        <begin position="1"/>
        <end position="22"/>
    </location>
</feature>
<feature type="coiled-coil region" evidence="1">
    <location>
        <begin position="160"/>
        <end position="187"/>
    </location>
</feature>
<evidence type="ECO:0000313" key="6">
    <source>
        <dbReference type="Proteomes" id="UP000648257"/>
    </source>
</evidence>
<evidence type="ECO:0000256" key="2">
    <source>
        <dbReference type="SAM" id="Phobius"/>
    </source>
</evidence>
<evidence type="ECO:0000313" key="5">
    <source>
        <dbReference type="EMBL" id="MBC3807631.1"/>
    </source>
</evidence>
<evidence type="ECO:0000259" key="4">
    <source>
        <dbReference type="Pfam" id="PF14257"/>
    </source>
</evidence>
<dbReference type="EMBL" id="JACOFW010000009">
    <property type="protein sequence ID" value="MBC3807631.1"/>
    <property type="molecule type" value="Genomic_DNA"/>
</dbReference>
<dbReference type="PROSITE" id="PS51257">
    <property type="entry name" value="PROKAR_LIPOPROTEIN"/>
    <property type="match status" value="1"/>
</dbReference>
<feature type="transmembrane region" description="Helical" evidence="2">
    <location>
        <begin position="224"/>
        <end position="248"/>
    </location>
</feature>